<keyword evidence="1" id="KW-0472">Membrane</keyword>
<organism evidence="3 4">
    <name type="scientific">Streptomyces hygroscopicus</name>
    <dbReference type="NCBI Taxonomy" id="1912"/>
    <lineage>
        <taxon>Bacteria</taxon>
        <taxon>Bacillati</taxon>
        <taxon>Actinomycetota</taxon>
        <taxon>Actinomycetes</taxon>
        <taxon>Kitasatosporales</taxon>
        <taxon>Streptomycetaceae</taxon>
        <taxon>Streptomyces</taxon>
        <taxon>Streptomyces violaceusniger group</taxon>
    </lineage>
</organism>
<evidence type="ECO:0000313" key="4">
    <source>
        <dbReference type="Proteomes" id="UP001054854"/>
    </source>
</evidence>
<evidence type="ECO:0000256" key="2">
    <source>
        <dbReference type="SAM" id="SignalP"/>
    </source>
</evidence>
<keyword evidence="1" id="KW-1133">Transmembrane helix</keyword>
<dbReference type="InterPro" id="IPR036259">
    <property type="entry name" value="MFS_trans_sf"/>
</dbReference>
<gene>
    <name evidence="3" type="ORF">TPA0910_40830</name>
</gene>
<dbReference type="RefSeq" id="WP_236257663.1">
    <property type="nucleotide sequence ID" value="NZ_BNEK01000003.1"/>
</dbReference>
<dbReference type="Proteomes" id="UP001054854">
    <property type="component" value="Unassembled WGS sequence"/>
</dbReference>
<feature type="chain" id="PRO_5046258994" description="Major facilitator superfamily (MFS) profile domain-containing protein" evidence="2">
    <location>
        <begin position="27"/>
        <end position="133"/>
    </location>
</feature>
<dbReference type="EMBL" id="BNEK01000003">
    <property type="protein sequence ID" value="GHJ29650.1"/>
    <property type="molecule type" value="Genomic_DNA"/>
</dbReference>
<keyword evidence="2" id="KW-0732">Signal</keyword>
<dbReference type="SUPFAM" id="SSF103473">
    <property type="entry name" value="MFS general substrate transporter"/>
    <property type="match status" value="1"/>
</dbReference>
<comment type="caution">
    <text evidence="3">The sequence shown here is derived from an EMBL/GenBank/DDBJ whole genome shotgun (WGS) entry which is preliminary data.</text>
</comment>
<evidence type="ECO:0000256" key="1">
    <source>
        <dbReference type="SAM" id="Phobius"/>
    </source>
</evidence>
<keyword evidence="1" id="KW-0812">Transmembrane</keyword>
<name>A0ABQ3U229_STRHY</name>
<sequence>MKTAGRPGLPALALLASMIVSFLASAAAPTPLYASHAGAWLFSSLTTTIVFGTYTVAVPAALLVLGRTSDHLGRKPVLLTALARCRSSPWSSSAKPARCRRLARRAGAAPQPVFEPASDVADGVAACPDSAAR</sequence>
<evidence type="ECO:0000313" key="3">
    <source>
        <dbReference type="EMBL" id="GHJ29650.1"/>
    </source>
</evidence>
<keyword evidence="4" id="KW-1185">Reference proteome</keyword>
<evidence type="ECO:0008006" key="5">
    <source>
        <dbReference type="Google" id="ProtNLM"/>
    </source>
</evidence>
<protein>
    <recommendedName>
        <fullName evidence="5">Major facilitator superfamily (MFS) profile domain-containing protein</fullName>
    </recommendedName>
</protein>
<feature type="transmembrane region" description="Helical" evidence="1">
    <location>
        <begin position="37"/>
        <end position="65"/>
    </location>
</feature>
<feature type="signal peptide" evidence="2">
    <location>
        <begin position="1"/>
        <end position="26"/>
    </location>
</feature>
<accession>A0ABQ3U229</accession>
<proteinExistence type="predicted"/>
<reference evidence="3" key="1">
    <citation type="submission" date="2024-05" db="EMBL/GenBank/DDBJ databases">
        <title>Whole genome shotgun sequence of Streptomyces hygroscopicus NBRC 113678.</title>
        <authorList>
            <person name="Komaki H."/>
            <person name="Tamura T."/>
        </authorList>
    </citation>
    <scope>NUCLEOTIDE SEQUENCE</scope>
    <source>
        <strain evidence="3">N11-34</strain>
    </source>
</reference>